<dbReference type="AlphaFoldDB" id="A0A8J3C6L1"/>
<dbReference type="Gene3D" id="1.10.260.40">
    <property type="entry name" value="lambda repressor-like DNA-binding domains"/>
    <property type="match status" value="1"/>
</dbReference>
<evidence type="ECO:0000313" key="3">
    <source>
        <dbReference type="EMBL" id="GGM41594.1"/>
    </source>
</evidence>
<dbReference type="InterPro" id="IPR050807">
    <property type="entry name" value="TransReg_Diox_bact_type"/>
</dbReference>
<reference evidence="3" key="2">
    <citation type="submission" date="2020-09" db="EMBL/GenBank/DDBJ databases">
        <authorList>
            <person name="Sun Q."/>
            <person name="Zhou Y."/>
        </authorList>
    </citation>
    <scope>NUCLEOTIDE SEQUENCE</scope>
    <source>
        <strain evidence="3">CGMCC 4.5737</strain>
    </source>
</reference>
<dbReference type="PROSITE" id="PS50943">
    <property type="entry name" value="HTH_CROC1"/>
    <property type="match status" value="1"/>
</dbReference>
<evidence type="ECO:0000256" key="1">
    <source>
        <dbReference type="ARBA" id="ARBA00023125"/>
    </source>
</evidence>
<organism evidence="3 4">
    <name type="scientific">Longimycelium tulufanense</name>
    <dbReference type="NCBI Taxonomy" id="907463"/>
    <lineage>
        <taxon>Bacteria</taxon>
        <taxon>Bacillati</taxon>
        <taxon>Actinomycetota</taxon>
        <taxon>Actinomycetes</taxon>
        <taxon>Pseudonocardiales</taxon>
        <taxon>Pseudonocardiaceae</taxon>
        <taxon>Longimycelium</taxon>
    </lineage>
</organism>
<dbReference type="RefSeq" id="WP_189054496.1">
    <property type="nucleotide sequence ID" value="NZ_BMMK01000003.1"/>
</dbReference>
<name>A0A8J3C6L1_9PSEU</name>
<dbReference type="SMART" id="SM00530">
    <property type="entry name" value="HTH_XRE"/>
    <property type="match status" value="1"/>
</dbReference>
<protein>
    <recommendedName>
        <fullName evidence="2">HTH cro/C1-type domain-containing protein</fullName>
    </recommendedName>
</protein>
<dbReference type="GO" id="GO:0005829">
    <property type="term" value="C:cytosol"/>
    <property type="evidence" value="ECO:0007669"/>
    <property type="project" value="TreeGrafter"/>
</dbReference>
<dbReference type="GO" id="GO:0003677">
    <property type="term" value="F:DNA binding"/>
    <property type="evidence" value="ECO:0007669"/>
    <property type="project" value="UniProtKB-KW"/>
</dbReference>
<keyword evidence="1" id="KW-0238">DNA-binding</keyword>
<comment type="caution">
    <text evidence="3">The sequence shown here is derived from an EMBL/GenBank/DDBJ whole genome shotgun (WGS) entry which is preliminary data.</text>
</comment>
<dbReference type="PANTHER" id="PTHR46797:SF1">
    <property type="entry name" value="METHYLPHOSPHONATE SYNTHASE"/>
    <property type="match status" value="1"/>
</dbReference>
<dbReference type="PANTHER" id="PTHR46797">
    <property type="entry name" value="HTH-TYPE TRANSCRIPTIONAL REGULATOR"/>
    <property type="match status" value="1"/>
</dbReference>
<reference evidence="3" key="1">
    <citation type="journal article" date="2014" name="Int. J. Syst. Evol. Microbiol.">
        <title>Complete genome sequence of Corynebacterium casei LMG S-19264T (=DSM 44701T), isolated from a smear-ripened cheese.</title>
        <authorList>
            <consortium name="US DOE Joint Genome Institute (JGI-PGF)"/>
            <person name="Walter F."/>
            <person name="Albersmeier A."/>
            <person name="Kalinowski J."/>
            <person name="Ruckert C."/>
        </authorList>
    </citation>
    <scope>NUCLEOTIDE SEQUENCE</scope>
    <source>
        <strain evidence="3">CGMCC 4.5737</strain>
    </source>
</reference>
<dbReference type="EMBL" id="BMMK01000003">
    <property type="protein sequence ID" value="GGM41594.1"/>
    <property type="molecule type" value="Genomic_DNA"/>
</dbReference>
<dbReference type="Gene3D" id="2.60.120.10">
    <property type="entry name" value="Jelly Rolls"/>
    <property type="match status" value="2"/>
</dbReference>
<accession>A0A8J3C6L1</accession>
<keyword evidence="4" id="KW-1185">Reference proteome</keyword>
<evidence type="ECO:0000259" key="2">
    <source>
        <dbReference type="PROSITE" id="PS50943"/>
    </source>
</evidence>
<feature type="domain" description="HTH cro/C1-type" evidence="2">
    <location>
        <begin position="252"/>
        <end position="297"/>
    </location>
</feature>
<dbReference type="Proteomes" id="UP000637578">
    <property type="component" value="Unassembled WGS sequence"/>
</dbReference>
<dbReference type="GO" id="GO:0003700">
    <property type="term" value="F:DNA-binding transcription factor activity"/>
    <property type="evidence" value="ECO:0007669"/>
    <property type="project" value="TreeGrafter"/>
</dbReference>
<dbReference type="InterPro" id="IPR010982">
    <property type="entry name" value="Lambda_DNA-bd_dom_sf"/>
</dbReference>
<proteinExistence type="predicted"/>
<gene>
    <name evidence="3" type="ORF">GCM10012275_10700</name>
</gene>
<evidence type="ECO:0000313" key="4">
    <source>
        <dbReference type="Proteomes" id="UP000637578"/>
    </source>
</evidence>
<dbReference type="InterPro" id="IPR014710">
    <property type="entry name" value="RmlC-like_jellyroll"/>
</dbReference>
<dbReference type="Pfam" id="PF13560">
    <property type="entry name" value="HTH_31"/>
    <property type="match status" value="1"/>
</dbReference>
<dbReference type="SUPFAM" id="SSF47413">
    <property type="entry name" value="lambda repressor-like DNA-binding domains"/>
    <property type="match status" value="1"/>
</dbReference>
<dbReference type="InterPro" id="IPR001387">
    <property type="entry name" value="Cro/C1-type_HTH"/>
</dbReference>
<sequence length="457" mass="51209">MNVHSVDDEGFRRRAGALLRSAANDLKRNTAASAEELGVTEEQIQEYFSGRHEIPGSVHSKAAAVWPLNERDLLPVRNDCPEGVIVLDVAASKSSSRVFQREDIDYYEYRDTAMSRLASFRPEWIRMLSVVDDDDPNNPNVHWNKGHLLYQFTYFVGPVNYYYRWNGESHVLRMETGDSIWGLPFSPHTFTARNDSEPAYILALTYGGELMGDAQHELAALGPSTARKFAWDENPWTTQIRLLRSHIDAAMLSVAEVAQRSKVTQDRITELVEGAAIPSYSEIESLAAALRVSVRDLLPVSPDSPGGISLVRAVDSRRWLYPSAQQADYSVRQLAGNKLHPYTRALEIQPLRDSDAAAISTHQHQYLYNVGETPMTMRWEYLGKRYEARLAPGDSAYVMPFIPTSFTVDSAPAAQASAARLLALRIAGRIGVEARVALGSMHPGSLERLLNEDRQWY</sequence>